<keyword evidence="2" id="KW-1133">Transmembrane helix</keyword>
<keyword evidence="2" id="KW-0472">Membrane</keyword>
<evidence type="ECO:0000256" key="1">
    <source>
        <dbReference type="SAM" id="MobiDB-lite"/>
    </source>
</evidence>
<accession>A0A820NF52</accession>
<reference evidence="3" key="1">
    <citation type="submission" date="2021-02" db="EMBL/GenBank/DDBJ databases">
        <authorList>
            <person name="Nowell W R."/>
        </authorList>
    </citation>
    <scope>NUCLEOTIDE SEQUENCE</scope>
</reference>
<feature type="compositionally biased region" description="Acidic residues" evidence="1">
    <location>
        <begin position="67"/>
        <end position="79"/>
    </location>
</feature>
<feature type="region of interest" description="Disordered" evidence="1">
    <location>
        <begin position="41"/>
        <end position="79"/>
    </location>
</feature>
<evidence type="ECO:0000313" key="4">
    <source>
        <dbReference type="Proteomes" id="UP000663836"/>
    </source>
</evidence>
<feature type="non-terminal residue" evidence="3">
    <location>
        <position position="1"/>
    </location>
</feature>
<feature type="compositionally biased region" description="Polar residues" evidence="1">
    <location>
        <begin position="41"/>
        <end position="56"/>
    </location>
</feature>
<sequence>VLKRGKTTLEGYRYALYGGIGLSGLGVIVALLLCRVPKTANPSDNEQTQVDSSSIAPSDAVINTDITESEGLEEEYLKT</sequence>
<dbReference type="EMBL" id="CAJOBD010062255">
    <property type="protein sequence ID" value="CAF4386794.1"/>
    <property type="molecule type" value="Genomic_DNA"/>
</dbReference>
<name>A0A820NF52_9BILA</name>
<keyword evidence="2" id="KW-0812">Transmembrane</keyword>
<gene>
    <name evidence="3" type="ORF">JBS370_LOCUS43026</name>
</gene>
<proteinExistence type="predicted"/>
<protein>
    <submittedName>
        <fullName evidence="3">Uncharacterized protein</fullName>
    </submittedName>
</protein>
<organism evidence="3 4">
    <name type="scientific">Rotaria sordida</name>
    <dbReference type="NCBI Taxonomy" id="392033"/>
    <lineage>
        <taxon>Eukaryota</taxon>
        <taxon>Metazoa</taxon>
        <taxon>Spiralia</taxon>
        <taxon>Gnathifera</taxon>
        <taxon>Rotifera</taxon>
        <taxon>Eurotatoria</taxon>
        <taxon>Bdelloidea</taxon>
        <taxon>Philodinida</taxon>
        <taxon>Philodinidae</taxon>
        <taxon>Rotaria</taxon>
    </lineage>
</organism>
<dbReference type="Proteomes" id="UP000663836">
    <property type="component" value="Unassembled WGS sequence"/>
</dbReference>
<feature type="transmembrane region" description="Helical" evidence="2">
    <location>
        <begin position="14"/>
        <end position="34"/>
    </location>
</feature>
<comment type="caution">
    <text evidence="3">The sequence shown here is derived from an EMBL/GenBank/DDBJ whole genome shotgun (WGS) entry which is preliminary data.</text>
</comment>
<dbReference type="AlphaFoldDB" id="A0A820NF52"/>
<evidence type="ECO:0000256" key="2">
    <source>
        <dbReference type="SAM" id="Phobius"/>
    </source>
</evidence>
<evidence type="ECO:0000313" key="3">
    <source>
        <dbReference type="EMBL" id="CAF4386794.1"/>
    </source>
</evidence>